<feature type="chain" id="PRO_5041947600" evidence="1">
    <location>
        <begin position="21"/>
        <end position="384"/>
    </location>
</feature>
<keyword evidence="3" id="KW-1185">Reference proteome</keyword>
<dbReference type="RefSeq" id="WP_123857669.1">
    <property type="nucleotide sequence ID" value="NZ_CP033923.1"/>
</dbReference>
<dbReference type="AlphaFoldDB" id="A0AAD1DRJ6"/>
<dbReference type="Proteomes" id="UP000278288">
    <property type="component" value="Chromosome"/>
</dbReference>
<reference evidence="2 3" key="1">
    <citation type="submission" date="2018-11" db="EMBL/GenBank/DDBJ databases">
        <title>Proposal to divide the Flavobacteriaceae and reorganize its genera based on Amino Acid Identity values calculated from whole genome sequences.</title>
        <authorList>
            <person name="Nicholson A.C."/>
            <person name="Gulvik C.A."/>
            <person name="Whitney A.M."/>
            <person name="Humrighouse B.W."/>
            <person name="Bell M."/>
            <person name="Holmes B."/>
            <person name="Steigerwalt A.G."/>
            <person name="Villarma A."/>
            <person name="Sheth M."/>
            <person name="Batra D."/>
            <person name="Pryor J."/>
            <person name="Bernardet J.-F."/>
            <person name="Hugo C."/>
            <person name="Kampfer P."/>
            <person name="Newman J."/>
            <person name="McQuiston J.R."/>
        </authorList>
    </citation>
    <scope>NUCLEOTIDE SEQUENCE [LARGE SCALE GENOMIC DNA]</scope>
    <source>
        <strain evidence="2 3">G0041</strain>
    </source>
</reference>
<sequence>MNKVFIIFFTAFFASFYAQVSVQKNPYEGMYTDDQKAINEVWNKYLNSFQEGNEGDCSLWKKDKYLTEGRCNALSSQGYYNPSLFKLSFKNQVISIESVNSEQYKIVSQFYTINDGALQPFAITNVMAEKNNNMFLLSDYLTYATKDWKSHKIGRINYHYRTGYILNEEKAKQANVTIENLDKLFKLTIPNDIQYFLADNCRQVYTISGFDFAPSMNNVADCAFFDSKNNIIYTTVRNGENHKHELIHRINIQYPYAHYLLLSGLSIYSSQKNTHIGYSYSELFTKFNNYYNEHKNIKPALIDTPSFDKNISIDYLMGAIVIDAILEKGGIDLLIKSLDAIETDEDIYNFLEKNYKVKKEQIGDWILLRAQKMSGKDFKFKINM</sequence>
<name>A0AAD1DRJ6_CHRNA</name>
<gene>
    <name evidence="2" type="ORF">EG343_10115</name>
</gene>
<dbReference type="KEGG" id="cnk:EG343_10115"/>
<dbReference type="EMBL" id="CP033923">
    <property type="protein sequence ID" value="AZA90964.1"/>
    <property type="molecule type" value="Genomic_DNA"/>
</dbReference>
<proteinExistence type="predicted"/>
<protein>
    <submittedName>
        <fullName evidence="2">Uncharacterized protein</fullName>
    </submittedName>
</protein>
<evidence type="ECO:0000313" key="2">
    <source>
        <dbReference type="EMBL" id="AZA90964.1"/>
    </source>
</evidence>
<evidence type="ECO:0000313" key="3">
    <source>
        <dbReference type="Proteomes" id="UP000278288"/>
    </source>
</evidence>
<accession>A0AAD1DRJ6</accession>
<keyword evidence="1" id="KW-0732">Signal</keyword>
<evidence type="ECO:0000256" key="1">
    <source>
        <dbReference type="SAM" id="SignalP"/>
    </source>
</evidence>
<feature type="signal peptide" evidence="1">
    <location>
        <begin position="1"/>
        <end position="20"/>
    </location>
</feature>
<organism evidence="2 3">
    <name type="scientific">Chryseobacterium nakagawai</name>
    <dbReference type="NCBI Taxonomy" id="1241982"/>
    <lineage>
        <taxon>Bacteria</taxon>
        <taxon>Pseudomonadati</taxon>
        <taxon>Bacteroidota</taxon>
        <taxon>Flavobacteriia</taxon>
        <taxon>Flavobacteriales</taxon>
        <taxon>Weeksellaceae</taxon>
        <taxon>Chryseobacterium group</taxon>
        <taxon>Chryseobacterium</taxon>
    </lineage>
</organism>